<accession>A0A919TP23</accession>
<dbReference type="AlphaFoldDB" id="A0A919TP23"/>
<gene>
    <name evidence="1" type="ORF">Asi03nite_60230</name>
</gene>
<comment type="caution">
    <text evidence="1">The sequence shown here is derived from an EMBL/GenBank/DDBJ whole genome shotgun (WGS) entry which is preliminary data.</text>
</comment>
<evidence type="ECO:0000313" key="1">
    <source>
        <dbReference type="EMBL" id="GIF08485.1"/>
    </source>
</evidence>
<evidence type="ECO:0000313" key="2">
    <source>
        <dbReference type="Proteomes" id="UP000629619"/>
    </source>
</evidence>
<proteinExistence type="predicted"/>
<dbReference type="EMBL" id="BOMW01000063">
    <property type="protein sequence ID" value="GIF08485.1"/>
    <property type="molecule type" value="Genomic_DNA"/>
</dbReference>
<reference evidence="1" key="1">
    <citation type="submission" date="2021-01" db="EMBL/GenBank/DDBJ databases">
        <title>Whole genome shotgun sequence of Actinoplanes siamensis NBRC 109076.</title>
        <authorList>
            <person name="Komaki H."/>
            <person name="Tamura T."/>
        </authorList>
    </citation>
    <scope>NUCLEOTIDE SEQUENCE</scope>
    <source>
        <strain evidence="1">NBRC 109076</strain>
    </source>
</reference>
<sequence length="85" mass="9364">MCWRGSVEARLGGLGEGLGRKAVADFTSGPLPFAADHLVVVTSARTEPIQILDELAALRRKYPKLTLDLWGAEVLRLRFVSVWSQ</sequence>
<dbReference type="Proteomes" id="UP000629619">
    <property type="component" value="Unassembled WGS sequence"/>
</dbReference>
<name>A0A919TP23_9ACTN</name>
<protein>
    <submittedName>
        <fullName evidence="1">Uncharacterized protein</fullName>
    </submittedName>
</protein>
<keyword evidence="2" id="KW-1185">Reference proteome</keyword>
<organism evidence="1 2">
    <name type="scientific">Actinoplanes siamensis</name>
    <dbReference type="NCBI Taxonomy" id="1223317"/>
    <lineage>
        <taxon>Bacteria</taxon>
        <taxon>Bacillati</taxon>
        <taxon>Actinomycetota</taxon>
        <taxon>Actinomycetes</taxon>
        <taxon>Micromonosporales</taxon>
        <taxon>Micromonosporaceae</taxon>
        <taxon>Actinoplanes</taxon>
    </lineage>
</organism>